<dbReference type="Proteomes" id="UP001275084">
    <property type="component" value="Unassembled WGS sequence"/>
</dbReference>
<dbReference type="GO" id="GO:0006281">
    <property type="term" value="P:DNA repair"/>
    <property type="evidence" value="ECO:0007669"/>
    <property type="project" value="UniProtKB-KW"/>
</dbReference>
<evidence type="ECO:0000256" key="3">
    <source>
        <dbReference type="ARBA" id="ARBA00022722"/>
    </source>
</evidence>
<reference evidence="13" key="1">
    <citation type="journal article" date="2023" name="Mol. Phylogenet. Evol.">
        <title>Genome-scale phylogeny and comparative genomics of the fungal order Sordariales.</title>
        <authorList>
            <person name="Hensen N."/>
            <person name="Bonometti L."/>
            <person name="Westerberg I."/>
            <person name="Brannstrom I.O."/>
            <person name="Guillou S."/>
            <person name="Cros-Aarteil S."/>
            <person name="Calhoun S."/>
            <person name="Haridas S."/>
            <person name="Kuo A."/>
            <person name="Mondo S."/>
            <person name="Pangilinan J."/>
            <person name="Riley R."/>
            <person name="LaButti K."/>
            <person name="Andreopoulos B."/>
            <person name="Lipzen A."/>
            <person name="Chen C."/>
            <person name="Yan M."/>
            <person name="Daum C."/>
            <person name="Ng V."/>
            <person name="Clum A."/>
            <person name="Steindorff A."/>
            <person name="Ohm R.A."/>
            <person name="Martin F."/>
            <person name="Silar P."/>
            <person name="Natvig D.O."/>
            <person name="Lalanne C."/>
            <person name="Gautier V."/>
            <person name="Ament-Velasquez S.L."/>
            <person name="Kruys A."/>
            <person name="Hutchinson M.I."/>
            <person name="Powell A.J."/>
            <person name="Barry K."/>
            <person name="Miller A.N."/>
            <person name="Grigoriev I.V."/>
            <person name="Debuchy R."/>
            <person name="Gladieux P."/>
            <person name="Hiltunen Thoren M."/>
            <person name="Johannesson H."/>
        </authorList>
    </citation>
    <scope>NUCLEOTIDE SEQUENCE</scope>
    <source>
        <strain evidence="13">CBS 955.72</strain>
    </source>
</reference>
<keyword evidence="8" id="KW-0539">Nucleus</keyword>
<evidence type="ECO:0000256" key="8">
    <source>
        <dbReference type="ARBA" id="ARBA00023242"/>
    </source>
</evidence>
<dbReference type="PANTHER" id="PTHR12415:SF0">
    <property type="entry name" value="TYROSYL-DNA PHOSPHODIESTERASE 1"/>
    <property type="match status" value="1"/>
</dbReference>
<feature type="region of interest" description="Disordered" evidence="12">
    <location>
        <begin position="203"/>
        <end position="224"/>
    </location>
</feature>
<keyword evidence="5" id="KW-0378">Hydrolase</keyword>
<organism evidence="13 14">
    <name type="scientific">Lasiosphaeria hispida</name>
    <dbReference type="NCBI Taxonomy" id="260671"/>
    <lineage>
        <taxon>Eukaryota</taxon>
        <taxon>Fungi</taxon>
        <taxon>Dikarya</taxon>
        <taxon>Ascomycota</taxon>
        <taxon>Pezizomycotina</taxon>
        <taxon>Sordariomycetes</taxon>
        <taxon>Sordariomycetidae</taxon>
        <taxon>Sordariales</taxon>
        <taxon>Lasiosphaeriaceae</taxon>
        <taxon>Lasiosphaeria</taxon>
    </lineage>
</organism>
<accession>A0AAJ0MEL6</accession>
<dbReference type="InterPro" id="IPR010347">
    <property type="entry name" value="Tdp1"/>
</dbReference>
<keyword evidence="4" id="KW-0227">DNA damage</keyword>
<feature type="region of interest" description="Disordered" evidence="12">
    <location>
        <begin position="1"/>
        <end position="61"/>
    </location>
</feature>
<dbReference type="AlphaFoldDB" id="A0AAJ0MEL6"/>
<proteinExistence type="inferred from homology"/>
<feature type="active site" description="Nucleophile" evidence="9">
    <location>
        <position position="162"/>
    </location>
</feature>
<feature type="binding site" evidence="10">
    <location>
        <position position="164"/>
    </location>
    <ligand>
        <name>substrate</name>
    </ligand>
</feature>
<dbReference type="GO" id="GO:0003690">
    <property type="term" value="F:double-stranded DNA binding"/>
    <property type="evidence" value="ECO:0007669"/>
    <property type="project" value="TreeGrafter"/>
</dbReference>
<gene>
    <name evidence="13" type="ORF">B0T25DRAFT_545012</name>
</gene>
<feature type="active site" description="Proton donor/acceptor" evidence="9">
    <location>
        <position position="407"/>
    </location>
</feature>
<dbReference type="GO" id="GO:0005634">
    <property type="term" value="C:nucleus"/>
    <property type="evidence" value="ECO:0007669"/>
    <property type="project" value="UniProtKB-SubCell"/>
</dbReference>
<reference evidence="13" key="2">
    <citation type="submission" date="2023-06" db="EMBL/GenBank/DDBJ databases">
        <authorList>
            <consortium name="Lawrence Berkeley National Laboratory"/>
            <person name="Haridas S."/>
            <person name="Hensen N."/>
            <person name="Bonometti L."/>
            <person name="Westerberg I."/>
            <person name="Brannstrom I.O."/>
            <person name="Guillou S."/>
            <person name="Cros-Aarteil S."/>
            <person name="Calhoun S."/>
            <person name="Kuo A."/>
            <person name="Mondo S."/>
            <person name="Pangilinan J."/>
            <person name="Riley R."/>
            <person name="Labutti K."/>
            <person name="Andreopoulos B."/>
            <person name="Lipzen A."/>
            <person name="Chen C."/>
            <person name="Yanf M."/>
            <person name="Daum C."/>
            <person name="Ng V."/>
            <person name="Clum A."/>
            <person name="Steindorff A."/>
            <person name="Ohm R."/>
            <person name="Martin F."/>
            <person name="Silar P."/>
            <person name="Natvig D."/>
            <person name="Lalanne C."/>
            <person name="Gautier V."/>
            <person name="Ament-Velasquez S.L."/>
            <person name="Kruys A."/>
            <person name="Hutchinson M.I."/>
            <person name="Powell A.J."/>
            <person name="Barry K."/>
            <person name="Miller A.N."/>
            <person name="Grigoriev I.V."/>
            <person name="Debuchy R."/>
            <person name="Gladieux P."/>
            <person name="Thoren M.H."/>
            <person name="Johannesson H."/>
        </authorList>
    </citation>
    <scope>NUCLEOTIDE SEQUENCE</scope>
    <source>
        <strain evidence="13">CBS 955.72</strain>
    </source>
</reference>
<dbReference type="PANTHER" id="PTHR12415">
    <property type="entry name" value="TYROSYL-DNA PHOSPHODIESTERASE 1"/>
    <property type="match status" value="1"/>
</dbReference>
<evidence type="ECO:0000256" key="4">
    <source>
        <dbReference type="ARBA" id="ARBA00022763"/>
    </source>
</evidence>
<dbReference type="SUPFAM" id="SSF56024">
    <property type="entry name" value="Phospholipase D/nuclease"/>
    <property type="match status" value="2"/>
</dbReference>
<keyword evidence="7" id="KW-0234">DNA repair</keyword>
<dbReference type="GO" id="GO:0004527">
    <property type="term" value="F:exonuclease activity"/>
    <property type="evidence" value="ECO:0007669"/>
    <property type="project" value="UniProtKB-KW"/>
</dbReference>
<evidence type="ECO:0000256" key="5">
    <source>
        <dbReference type="ARBA" id="ARBA00022801"/>
    </source>
</evidence>
<evidence type="ECO:0000256" key="2">
    <source>
        <dbReference type="ARBA" id="ARBA00010205"/>
    </source>
</evidence>
<evidence type="ECO:0000256" key="1">
    <source>
        <dbReference type="ARBA" id="ARBA00004123"/>
    </source>
</evidence>
<evidence type="ECO:0000256" key="7">
    <source>
        <dbReference type="ARBA" id="ARBA00023204"/>
    </source>
</evidence>
<evidence type="ECO:0000256" key="10">
    <source>
        <dbReference type="PIRSR" id="PIRSR610347-2"/>
    </source>
</evidence>
<comment type="caution">
    <text evidence="13">The sequence shown here is derived from an EMBL/GenBank/DDBJ whole genome shotgun (WGS) entry which is preliminary data.</text>
</comment>
<dbReference type="Pfam" id="PF06087">
    <property type="entry name" value="Tyr-DNA_phospho"/>
    <property type="match status" value="1"/>
</dbReference>
<comment type="similarity">
    <text evidence="2">Belongs to the tyrosyl-DNA phosphodiesterase family.</text>
</comment>
<evidence type="ECO:0000256" key="9">
    <source>
        <dbReference type="PIRSR" id="PIRSR610347-1"/>
    </source>
</evidence>
<name>A0AAJ0MEL6_9PEZI</name>
<keyword evidence="3" id="KW-0540">Nuclease</keyword>
<sequence length="529" mass="59111">MERPNKRGLAGSDHSSDEPHRASTPHTLWQPISPPAKKRRLPEQPEQPRPPSNAPSQTFTSPFQLTTIRDLPDEFNKDTVTLNDLLGDPLISECWNFNYLHDIDFFMEAFDEDVRHLVNVHVVHGFWKRDSENKKSLEEQASRHKNVTLHAAYLPNMFGTHHTKMLIFLRRDDTAQVIIHTANMIARDWTNLSQAVWFSPLLPLQQPSTQPPPPTPPATQQHPGSGARFKIDLLNYLRAYEHRCRRIVDELTRYDFSAVRGALVASVPGKHSVDAATTRWGWAGMRQALEGVPLRKGEAEVVVQVSSIATLGGTDAWFKRTFCRAMGGRGGAEFKVVFPTADEIRRSLGGYESGASIHTKTQSAQQAKQLEYLRPVFCHWANDAPGGKDLGEDLVVKEAGRKRAAPHIKTYVRYGNKSDRSIDWAMVTSANLSKQAWGEATNAYGEMQIASYEVGVLVWPALFAQDAAMAATFLQDTVPGDGVEDGPVVALRLPYNLPLQPYGKQEVPWVATAKHTEPDRIGRLWVGHG</sequence>
<protein>
    <submittedName>
        <fullName evidence="13">Tyrosyl-DNA phosphodiesterase I</fullName>
    </submittedName>
</protein>
<feature type="binding site" evidence="10">
    <location>
        <position position="409"/>
    </location>
    <ligand>
        <name>substrate</name>
    </ligand>
</feature>
<evidence type="ECO:0000313" key="14">
    <source>
        <dbReference type="Proteomes" id="UP001275084"/>
    </source>
</evidence>
<dbReference type="Gene3D" id="3.30.870.10">
    <property type="entry name" value="Endonuclease Chain A"/>
    <property type="match status" value="2"/>
</dbReference>
<dbReference type="GO" id="GO:0003697">
    <property type="term" value="F:single-stranded DNA binding"/>
    <property type="evidence" value="ECO:0007669"/>
    <property type="project" value="TreeGrafter"/>
</dbReference>
<evidence type="ECO:0000256" key="11">
    <source>
        <dbReference type="PIRSR" id="PIRSR610347-3"/>
    </source>
</evidence>
<dbReference type="GO" id="GO:0017005">
    <property type="term" value="F:3'-tyrosyl-DNA phosphodiesterase activity"/>
    <property type="evidence" value="ECO:0007669"/>
    <property type="project" value="TreeGrafter"/>
</dbReference>
<evidence type="ECO:0000256" key="12">
    <source>
        <dbReference type="SAM" id="MobiDB-lite"/>
    </source>
</evidence>
<dbReference type="CDD" id="cd09123">
    <property type="entry name" value="PLDc_Tdp1_2"/>
    <property type="match status" value="1"/>
</dbReference>
<keyword evidence="14" id="KW-1185">Reference proteome</keyword>
<evidence type="ECO:0000313" key="13">
    <source>
        <dbReference type="EMBL" id="KAK3353617.1"/>
    </source>
</evidence>
<comment type="subcellular location">
    <subcellularLocation>
        <location evidence="1">Nucleus</location>
    </subcellularLocation>
</comment>
<keyword evidence="6" id="KW-0269">Exonuclease</keyword>
<evidence type="ECO:0000256" key="6">
    <source>
        <dbReference type="ARBA" id="ARBA00022839"/>
    </source>
</evidence>
<dbReference type="FunFam" id="3.30.870.10:FF:000038">
    <property type="entry name" value="Probable tyrosyl-DNA phosphodiesterase"/>
    <property type="match status" value="1"/>
</dbReference>
<feature type="site" description="Interaction with DNA" evidence="11">
    <location>
        <position position="433"/>
    </location>
</feature>
<dbReference type="EMBL" id="JAUIQD010000004">
    <property type="protein sequence ID" value="KAK3353617.1"/>
    <property type="molecule type" value="Genomic_DNA"/>
</dbReference>